<feature type="region of interest" description="Disordered" evidence="1">
    <location>
        <begin position="377"/>
        <end position="441"/>
    </location>
</feature>
<keyword evidence="3" id="KW-1185">Reference proteome</keyword>
<comment type="caution">
    <text evidence="2">The sequence shown here is derived from an EMBL/GenBank/DDBJ whole genome shotgun (WGS) entry which is preliminary data.</text>
</comment>
<proteinExistence type="predicted"/>
<sequence>MDRALEHPDESIWEHAETGTRMLLNATMTDAAEKAFLRQFKKSHPQPGSGGCGAMEVPCEESCSWCGTCCSLGACLAPNYIWDPAGGASEYDPSEWKVWKDDQCRNNLTCAFTCSDSPVHNPRKFAAAATEKILGLFTGGALDMRMAYDSDIAKELVQSIPEMNMTFRSLQEKYRTLATQAHLEAITLSPLQHQFVEAGVELLTAANKYLENILSVELKNVPDGIKMMVEFDNLKPFQFIFSLLDGSGILGMLTAGPPPESPVATAAEEETTAQTGSSIGADDSGASITTPLPQKEATTPTTSGTPAHDSDDSTAETGETYVVEYEKHPELNGEYVEDGTMEGKPKFKQRGGRGVIFYSGMWGWGHRWFITDKDPPSSWLSRQPKSENAPLPPEGLWRDAIGGRQPLIRRKEATTPTTSSTPALAESSSTTAHDSDDSTTGTGATYVVEYEKHPKLNGEYVEDGTMEGKPKFKQRGGRGVIFYSGKWGWGHRWFITDEVGPITVGVSVCKFVVKRLWCRMLGCSRHNLVGINRALPSTINLNALCSLVQLPSSIK</sequence>
<protein>
    <submittedName>
        <fullName evidence="2">Wrap73 protein</fullName>
    </submittedName>
</protein>
<organism evidence="2 3">
    <name type="scientific">Symbiodinium natans</name>
    <dbReference type="NCBI Taxonomy" id="878477"/>
    <lineage>
        <taxon>Eukaryota</taxon>
        <taxon>Sar</taxon>
        <taxon>Alveolata</taxon>
        <taxon>Dinophyceae</taxon>
        <taxon>Suessiales</taxon>
        <taxon>Symbiodiniaceae</taxon>
        <taxon>Symbiodinium</taxon>
    </lineage>
</organism>
<gene>
    <name evidence="2" type="primary">Wrap73</name>
    <name evidence="2" type="ORF">SNAT2548_LOCUS14558</name>
</gene>
<feature type="region of interest" description="Disordered" evidence="1">
    <location>
        <begin position="254"/>
        <end position="316"/>
    </location>
</feature>
<evidence type="ECO:0000313" key="2">
    <source>
        <dbReference type="EMBL" id="CAE7274328.1"/>
    </source>
</evidence>
<name>A0A812MTH4_9DINO</name>
<evidence type="ECO:0000313" key="3">
    <source>
        <dbReference type="Proteomes" id="UP000604046"/>
    </source>
</evidence>
<feature type="compositionally biased region" description="Low complexity" evidence="1">
    <location>
        <begin position="262"/>
        <end position="288"/>
    </location>
</feature>
<dbReference type="EMBL" id="CAJNDS010001713">
    <property type="protein sequence ID" value="CAE7274328.1"/>
    <property type="molecule type" value="Genomic_DNA"/>
</dbReference>
<feature type="compositionally biased region" description="Low complexity" evidence="1">
    <location>
        <begin position="414"/>
        <end position="441"/>
    </location>
</feature>
<evidence type="ECO:0000256" key="1">
    <source>
        <dbReference type="SAM" id="MobiDB-lite"/>
    </source>
</evidence>
<accession>A0A812MTH4</accession>
<feature type="compositionally biased region" description="Polar residues" evidence="1">
    <location>
        <begin position="289"/>
        <end position="305"/>
    </location>
</feature>
<reference evidence="2" key="1">
    <citation type="submission" date="2021-02" db="EMBL/GenBank/DDBJ databases">
        <authorList>
            <person name="Dougan E. K."/>
            <person name="Rhodes N."/>
            <person name="Thang M."/>
            <person name="Chan C."/>
        </authorList>
    </citation>
    <scope>NUCLEOTIDE SEQUENCE</scope>
</reference>
<dbReference type="AlphaFoldDB" id="A0A812MTH4"/>
<dbReference type="OrthoDB" id="439687at2759"/>
<dbReference type="Proteomes" id="UP000604046">
    <property type="component" value="Unassembled WGS sequence"/>
</dbReference>